<evidence type="ECO:0000313" key="11">
    <source>
        <dbReference type="Proteomes" id="UP000467132"/>
    </source>
</evidence>
<feature type="transmembrane region" description="Helical" evidence="7">
    <location>
        <begin position="372"/>
        <end position="392"/>
    </location>
</feature>
<keyword evidence="11" id="KW-1185">Reference proteome</keyword>
<comment type="caution">
    <text evidence="10">The sequence shown here is derived from an EMBL/GenBank/DDBJ whole genome shotgun (WGS) entry which is preliminary data.</text>
</comment>
<gene>
    <name evidence="10" type="ORF">D3Z33_03530</name>
</gene>
<dbReference type="Proteomes" id="UP000467132">
    <property type="component" value="Unassembled WGS sequence"/>
</dbReference>
<keyword evidence="4 7" id="KW-1133">Transmembrane helix</keyword>
<feature type="transmembrane region" description="Helical" evidence="7">
    <location>
        <begin position="330"/>
        <end position="352"/>
    </location>
</feature>
<organism evidence="10 11">
    <name type="scientific">Senegalia massiliensis</name>
    <dbReference type="NCBI Taxonomy" id="1720316"/>
    <lineage>
        <taxon>Bacteria</taxon>
        <taxon>Bacillati</taxon>
        <taxon>Bacillota</taxon>
        <taxon>Clostridia</taxon>
        <taxon>Eubacteriales</taxon>
        <taxon>Clostridiaceae</taxon>
        <taxon>Senegalia</taxon>
    </lineage>
</organism>
<accession>A0A845QSX9</accession>
<comment type="subcellular location">
    <subcellularLocation>
        <location evidence="1">Cell membrane</location>
        <topology evidence="1">Multi-pass membrane protein</topology>
    </subcellularLocation>
</comment>
<feature type="transmembrane region" description="Helical" evidence="7">
    <location>
        <begin position="274"/>
        <end position="299"/>
    </location>
</feature>
<sequence length="409" mass="45110">MIDKDIIKFAWTSLWRRKLRTILTLIGIMIGTAGIITMVSLGVGLEESVTGEFESGNMTNIEVYPGVNMGPNEGDSVKILKKEHVNELKQLEGVKAVTPIYQTYGELNIGRETISATFTGIDTKEIDELGYELEEGRFPRNNSILLGSSLSEQISNESEKDLLRSSSSISFSDRISEVEEETSKKYRTRITGILKSTGGAEDYSAVMDIDELVDIVEEKQNARDIIEKEGYSNIRVVANDMDEIDRLSKEINDKGYMAYSTKDMIEQVGSVFKFLQLFLGGIGSIALIVAAVGITNTMIMSTYERTKEIGVNKVIGASVKDIRKQFLYEATFIGLLGGIAGLILSYILSFIINTVAKIFMNGLENNITSIPIWLALFAIIFSVIVGVLSGLYPANKAAKISVLEALRQE</sequence>
<evidence type="ECO:0000259" key="8">
    <source>
        <dbReference type="Pfam" id="PF02687"/>
    </source>
</evidence>
<name>A0A845QSX9_9CLOT</name>
<dbReference type="GO" id="GO:0022857">
    <property type="term" value="F:transmembrane transporter activity"/>
    <property type="evidence" value="ECO:0007669"/>
    <property type="project" value="TreeGrafter"/>
</dbReference>
<dbReference type="GO" id="GO:0005886">
    <property type="term" value="C:plasma membrane"/>
    <property type="evidence" value="ECO:0007669"/>
    <property type="project" value="UniProtKB-SubCell"/>
</dbReference>
<keyword evidence="5 7" id="KW-0472">Membrane</keyword>
<keyword evidence="2" id="KW-1003">Cell membrane</keyword>
<evidence type="ECO:0000259" key="9">
    <source>
        <dbReference type="Pfam" id="PF12704"/>
    </source>
</evidence>
<protein>
    <submittedName>
        <fullName evidence="10">ABC transporter permease</fullName>
    </submittedName>
</protein>
<evidence type="ECO:0000256" key="3">
    <source>
        <dbReference type="ARBA" id="ARBA00022692"/>
    </source>
</evidence>
<dbReference type="Pfam" id="PF02687">
    <property type="entry name" value="FtsX"/>
    <property type="match status" value="1"/>
</dbReference>
<evidence type="ECO:0000256" key="7">
    <source>
        <dbReference type="SAM" id="Phobius"/>
    </source>
</evidence>
<comment type="similarity">
    <text evidence="6">Belongs to the ABC-4 integral membrane protein family.</text>
</comment>
<feature type="domain" description="ABC3 transporter permease C-terminal" evidence="8">
    <location>
        <begin position="282"/>
        <end position="401"/>
    </location>
</feature>
<feature type="transmembrane region" description="Helical" evidence="7">
    <location>
        <begin position="21"/>
        <end position="45"/>
    </location>
</feature>
<keyword evidence="3 7" id="KW-0812">Transmembrane</keyword>
<evidence type="ECO:0000256" key="5">
    <source>
        <dbReference type="ARBA" id="ARBA00023136"/>
    </source>
</evidence>
<proteinExistence type="inferred from homology"/>
<dbReference type="OrthoDB" id="9770099at2"/>
<dbReference type="InterPro" id="IPR050250">
    <property type="entry name" value="Macrolide_Exporter_MacB"/>
</dbReference>
<evidence type="ECO:0000256" key="1">
    <source>
        <dbReference type="ARBA" id="ARBA00004651"/>
    </source>
</evidence>
<reference evidence="10 11" key="1">
    <citation type="submission" date="2018-08" db="EMBL/GenBank/DDBJ databases">
        <title>Murine metabolic-syndrome-specific gut microbial biobank.</title>
        <authorList>
            <person name="Liu C."/>
        </authorList>
    </citation>
    <scope>NUCLEOTIDE SEQUENCE [LARGE SCALE GENOMIC DNA]</scope>
    <source>
        <strain evidence="10 11">583</strain>
    </source>
</reference>
<feature type="domain" description="MacB-like periplasmic core" evidence="9">
    <location>
        <begin position="21"/>
        <end position="253"/>
    </location>
</feature>
<evidence type="ECO:0000256" key="6">
    <source>
        <dbReference type="ARBA" id="ARBA00038076"/>
    </source>
</evidence>
<evidence type="ECO:0000256" key="4">
    <source>
        <dbReference type="ARBA" id="ARBA00022989"/>
    </source>
</evidence>
<dbReference type="InterPro" id="IPR003838">
    <property type="entry name" value="ABC3_permease_C"/>
</dbReference>
<dbReference type="InterPro" id="IPR025857">
    <property type="entry name" value="MacB_PCD"/>
</dbReference>
<evidence type="ECO:0000256" key="2">
    <source>
        <dbReference type="ARBA" id="ARBA00022475"/>
    </source>
</evidence>
<dbReference type="EMBL" id="QXXA01000004">
    <property type="protein sequence ID" value="NBI05927.1"/>
    <property type="molecule type" value="Genomic_DNA"/>
</dbReference>
<dbReference type="Pfam" id="PF12704">
    <property type="entry name" value="MacB_PCD"/>
    <property type="match status" value="1"/>
</dbReference>
<dbReference type="RefSeq" id="WP_160196413.1">
    <property type="nucleotide sequence ID" value="NZ_QXXA01000004.1"/>
</dbReference>
<dbReference type="AlphaFoldDB" id="A0A845QSX9"/>
<dbReference type="PANTHER" id="PTHR30572">
    <property type="entry name" value="MEMBRANE COMPONENT OF TRANSPORTER-RELATED"/>
    <property type="match status" value="1"/>
</dbReference>
<dbReference type="PANTHER" id="PTHR30572:SF4">
    <property type="entry name" value="ABC TRANSPORTER PERMEASE YTRF"/>
    <property type="match status" value="1"/>
</dbReference>
<evidence type="ECO:0000313" key="10">
    <source>
        <dbReference type="EMBL" id="NBI05927.1"/>
    </source>
</evidence>